<evidence type="ECO:0000259" key="8">
    <source>
        <dbReference type="PROSITE" id="PS50118"/>
    </source>
</evidence>
<feature type="compositionally biased region" description="Gly residues" evidence="7">
    <location>
        <begin position="215"/>
        <end position="231"/>
    </location>
</feature>
<keyword evidence="2" id="KW-0805">Transcription regulation</keyword>
<evidence type="ECO:0000256" key="4">
    <source>
        <dbReference type="ARBA" id="ARBA00023163"/>
    </source>
</evidence>
<gene>
    <name evidence="9" type="ORF">AFUS01_LOCUS467</name>
</gene>
<dbReference type="PANTHER" id="PTHR10270:SF324">
    <property type="entry name" value="SOX DOMAIN-CONTAINING PROTEIN DICHAETE-RELATED"/>
    <property type="match status" value="1"/>
</dbReference>
<feature type="compositionally biased region" description="Low complexity" evidence="7">
    <location>
        <begin position="382"/>
        <end position="419"/>
    </location>
</feature>
<dbReference type="GO" id="GO:0001228">
    <property type="term" value="F:DNA-binding transcription activator activity, RNA polymerase II-specific"/>
    <property type="evidence" value="ECO:0007669"/>
    <property type="project" value="TreeGrafter"/>
</dbReference>
<feature type="compositionally biased region" description="Low complexity" evidence="7">
    <location>
        <begin position="110"/>
        <end position="122"/>
    </location>
</feature>
<protein>
    <recommendedName>
        <fullName evidence="8">HMG box domain-containing protein</fullName>
    </recommendedName>
</protein>
<feature type="compositionally biased region" description="Low complexity" evidence="7">
    <location>
        <begin position="428"/>
        <end position="458"/>
    </location>
</feature>
<comment type="caution">
    <text evidence="9">The sequence shown here is derived from an EMBL/GenBank/DDBJ whole genome shotgun (WGS) entry which is preliminary data.</text>
</comment>
<name>A0A8J2JGC9_9HEXA</name>
<feature type="DNA-binding region" description="HMG box" evidence="6">
    <location>
        <begin position="126"/>
        <end position="194"/>
    </location>
</feature>
<comment type="subcellular location">
    <subcellularLocation>
        <location evidence="1">Nucleus</location>
    </subcellularLocation>
</comment>
<dbReference type="GO" id="GO:0000978">
    <property type="term" value="F:RNA polymerase II cis-regulatory region sequence-specific DNA binding"/>
    <property type="evidence" value="ECO:0007669"/>
    <property type="project" value="TreeGrafter"/>
</dbReference>
<reference evidence="9" key="1">
    <citation type="submission" date="2021-06" db="EMBL/GenBank/DDBJ databases">
        <authorList>
            <person name="Hodson N. C."/>
            <person name="Mongue J. A."/>
            <person name="Jaron S. K."/>
        </authorList>
    </citation>
    <scope>NUCLEOTIDE SEQUENCE</scope>
</reference>
<keyword evidence="4" id="KW-0804">Transcription</keyword>
<feature type="region of interest" description="Disordered" evidence="7">
    <location>
        <begin position="511"/>
        <end position="530"/>
    </location>
</feature>
<dbReference type="AlphaFoldDB" id="A0A8J2JGC9"/>
<evidence type="ECO:0000256" key="1">
    <source>
        <dbReference type="ARBA" id="ARBA00004123"/>
    </source>
</evidence>
<keyword evidence="5 6" id="KW-0539">Nucleus</keyword>
<dbReference type="GO" id="GO:0030182">
    <property type="term" value="P:neuron differentiation"/>
    <property type="evidence" value="ECO:0007669"/>
    <property type="project" value="TreeGrafter"/>
</dbReference>
<keyword evidence="3 6" id="KW-0238">DNA-binding</keyword>
<feature type="domain" description="HMG box" evidence="8">
    <location>
        <begin position="126"/>
        <end position="194"/>
    </location>
</feature>
<dbReference type="OrthoDB" id="6247875at2759"/>
<dbReference type="GO" id="GO:0000122">
    <property type="term" value="P:negative regulation of transcription by RNA polymerase II"/>
    <property type="evidence" value="ECO:0007669"/>
    <property type="project" value="TreeGrafter"/>
</dbReference>
<sequence length="538" mass="57330">MTAFWRADLDASGSPLSHHHSSMLIEDMKPNPGSLVHPHPSYNLDLRSTSGLGLSHSHSISPVQTNLHGHHGGGNSNNHSHGMPGQNHPGSGHNGPQQSGPNGPGGGGPNNNNKNNNNNNNNIDRVKRPMNAFMVWSRGQRRKMAQENPKMHNSEISKRLGAEWKLLSETEKRPFIDEAKRLRAVHMKEHPDYKYRPRRKTKTLLKKDKYPLNGPAGGGHGHHGSGPGGVTSNGPGSLLDSRNSSSLTPNSVSSSGLNHHHSLSHQPATHPHHNLNPRDLYSHQAINGYMPNGYALMSDPSAYSEYVENLPRTYGNPAYFEGELVNSLRIQSYMNPNMYSRYDMSPSAAPSMSSSPYLNGSYAMYASSTTPVGSSSGGNSGGPNANNAPSPYMQSMGSVSSVGSSVSPSPKEAMSPNSSHGGGGGNSGNNNTNNMHSPPGSNHPSSSSSASITSASSHNLMSPPPHLMAAAAAAAAVKRNEYGGGPPQGHHQGGDLRQMISMYLPPHHTSLESPHNHHNHLPYGSSPDMANPIIPTHL</sequence>
<dbReference type="FunFam" id="1.10.30.10:FF:000002">
    <property type="entry name" value="transcription factor Sox-2"/>
    <property type="match status" value="1"/>
</dbReference>
<feature type="compositionally biased region" description="Low complexity" evidence="7">
    <location>
        <begin position="48"/>
        <end position="61"/>
    </location>
</feature>
<dbReference type="GO" id="GO:0007420">
    <property type="term" value="P:brain development"/>
    <property type="evidence" value="ECO:0007669"/>
    <property type="project" value="TreeGrafter"/>
</dbReference>
<evidence type="ECO:0000313" key="9">
    <source>
        <dbReference type="EMBL" id="CAG7643141.1"/>
    </source>
</evidence>
<dbReference type="Pfam" id="PF12336">
    <property type="entry name" value="SOXp"/>
    <property type="match status" value="1"/>
</dbReference>
<accession>A0A8J2JGC9</accession>
<organism evidence="9 10">
    <name type="scientific">Allacma fusca</name>
    <dbReference type="NCBI Taxonomy" id="39272"/>
    <lineage>
        <taxon>Eukaryota</taxon>
        <taxon>Metazoa</taxon>
        <taxon>Ecdysozoa</taxon>
        <taxon>Arthropoda</taxon>
        <taxon>Hexapoda</taxon>
        <taxon>Collembola</taxon>
        <taxon>Symphypleona</taxon>
        <taxon>Sminthuridae</taxon>
        <taxon>Allacma</taxon>
    </lineage>
</organism>
<proteinExistence type="predicted"/>
<dbReference type="Proteomes" id="UP000708208">
    <property type="component" value="Unassembled WGS sequence"/>
</dbReference>
<evidence type="ECO:0000256" key="6">
    <source>
        <dbReference type="PROSITE-ProRule" id="PRU00267"/>
    </source>
</evidence>
<evidence type="ECO:0000313" key="10">
    <source>
        <dbReference type="Proteomes" id="UP000708208"/>
    </source>
</evidence>
<keyword evidence="10" id="KW-1185">Reference proteome</keyword>
<evidence type="ECO:0000256" key="3">
    <source>
        <dbReference type="ARBA" id="ARBA00023125"/>
    </source>
</evidence>
<evidence type="ECO:0000256" key="2">
    <source>
        <dbReference type="ARBA" id="ARBA00023015"/>
    </source>
</evidence>
<dbReference type="SMART" id="SM00398">
    <property type="entry name" value="HMG"/>
    <property type="match status" value="1"/>
</dbReference>
<feature type="region of interest" description="Disordered" evidence="7">
    <location>
        <begin position="189"/>
        <end position="279"/>
    </location>
</feature>
<dbReference type="PANTHER" id="PTHR10270">
    <property type="entry name" value="SOX TRANSCRIPTION FACTOR"/>
    <property type="match status" value="1"/>
</dbReference>
<dbReference type="GO" id="GO:0005634">
    <property type="term" value="C:nucleus"/>
    <property type="evidence" value="ECO:0007669"/>
    <property type="project" value="UniProtKB-SubCell"/>
</dbReference>
<evidence type="ECO:0000256" key="5">
    <source>
        <dbReference type="ARBA" id="ARBA00023242"/>
    </source>
</evidence>
<feature type="region of interest" description="Disordered" evidence="7">
    <location>
        <begin position="47"/>
        <end position="128"/>
    </location>
</feature>
<dbReference type="InterPro" id="IPR009071">
    <property type="entry name" value="HMG_box_dom"/>
</dbReference>
<feature type="region of interest" description="Disordered" evidence="7">
    <location>
        <begin position="369"/>
        <end position="464"/>
    </location>
</feature>
<dbReference type="CDD" id="cd01388">
    <property type="entry name" value="HMG-box_SoxB"/>
    <property type="match status" value="1"/>
</dbReference>
<feature type="compositionally biased region" description="Low complexity" evidence="7">
    <location>
        <begin position="241"/>
        <end position="257"/>
    </location>
</feature>
<dbReference type="EMBL" id="CAJVCH010002182">
    <property type="protein sequence ID" value="CAG7643141.1"/>
    <property type="molecule type" value="Genomic_DNA"/>
</dbReference>
<dbReference type="PROSITE" id="PS50118">
    <property type="entry name" value="HMG_BOX_2"/>
    <property type="match status" value="1"/>
</dbReference>
<dbReference type="Pfam" id="PF00505">
    <property type="entry name" value="HMG_box"/>
    <property type="match status" value="1"/>
</dbReference>
<evidence type="ECO:0000256" key="7">
    <source>
        <dbReference type="SAM" id="MobiDB-lite"/>
    </source>
</evidence>
<dbReference type="InterPro" id="IPR022097">
    <property type="entry name" value="SOX_fam"/>
</dbReference>
<dbReference type="InterPro" id="IPR050140">
    <property type="entry name" value="SRY-related_HMG-box_TF-like"/>
</dbReference>